<evidence type="ECO:0000256" key="3">
    <source>
        <dbReference type="SAM" id="SignalP"/>
    </source>
</evidence>
<sequence length="438" mass="50285">MTSLVGIHITTLNFLLFFLEIFISVNGYVTTPDSAVSTSNRKCRDRLKRCESWTCEQLSVLGSVSQRTFADTHVFLPKASIIIVFFNEDLYRLQKTLDSIFANTSSNLIQEVILVDDCSDTVDTQKLVLPSLQVHVLRNTDREGLIKSRMIGARVASGDVIVFLDSHVEVDTFWLEPLLARLVNFRIVRELNLDCSPGSKFYSLGKCDPEVRPERLIVSPIIYDLTWPEDPIRYEVLGGFTWNLTFRWDLAEERTQTLLKSLRPVETPAVSGGIFATWRQSFFEMGGYDEKMDIWGGENIELSLRTWMCYGRMEIVPCSRVGHLFRSVHPYSFPQGKSETVVRNLKRVALIWLLQQGGEKSDQKPVSQHLARYYAMSPFAMSISAGDVTDRRELAKMLNCRSFRWYVNEVYPLLMTEAEEIMVPEFVSYLAELEAKYR</sequence>
<evidence type="ECO:0000313" key="7">
    <source>
        <dbReference type="Proteomes" id="UP001497525"/>
    </source>
</evidence>
<evidence type="ECO:0000256" key="1">
    <source>
        <dbReference type="ARBA" id="ARBA00022679"/>
    </source>
</evidence>
<comment type="caution">
    <text evidence="6">The sequence shown here is derived from an EMBL/GenBank/DDBJ whole genome shotgun (WGS) entry which is preliminary data.</text>
</comment>
<keyword evidence="1" id="KW-0808">Transferase</keyword>
<feature type="signal peptide" evidence="3">
    <location>
        <begin position="1"/>
        <end position="27"/>
    </location>
</feature>
<gene>
    <name evidence="6" type="ORF">CDAUBV1_LOCUS14391</name>
</gene>
<reference evidence="6" key="1">
    <citation type="submission" date="2024-06" db="EMBL/GenBank/DDBJ databases">
        <authorList>
            <person name="Liu X."/>
            <person name="Lenzi L."/>
            <person name="Haldenby T S."/>
            <person name="Uol C."/>
        </authorList>
    </citation>
    <scope>NUCLEOTIDE SEQUENCE</scope>
</reference>
<feature type="chain" id="PRO_5043685414" description="Glycosyltransferase 2-like domain-containing protein" evidence="3">
    <location>
        <begin position="28"/>
        <end position="438"/>
    </location>
</feature>
<evidence type="ECO:0008006" key="8">
    <source>
        <dbReference type="Google" id="ProtNLM"/>
    </source>
</evidence>
<dbReference type="Proteomes" id="UP001497525">
    <property type="component" value="Unassembled WGS sequence"/>
</dbReference>
<dbReference type="Pfam" id="PF02709">
    <property type="entry name" value="Glyco_transf_7C"/>
    <property type="match status" value="1"/>
</dbReference>
<dbReference type="PANTHER" id="PTHR11675:SF119">
    <property type="entry name" value="POLYPEPTIDE N-ACETYLGALACTOSAMINYLTRANSFERASE 2"/>
    <property type="match status" value="1"/>
</dbReference>
<evidence type="ECO:0000259" key="5">
    <source>
        <dbReference type="Pfam" id="PF02709"/>
    </source>
</evidence>
<dbReference type="InterPro" id="IPR001173">
    <property type="entry name" value="Glyco_trans_2-like"/>
</dbReference>
<evidence type="ECO:0000313" key="6">
    <source>
        <dbReference type="EMBL" id="CAL5139360.1"/>
    </source>
</evidence>
<name>A0AAV2TRF9_CALDB</name>
<evidence type="ECO:0000256" key="2">
    <source>
        <dbReference type="ARBA" id="ARBA00023157"/>
    </source>
</evidence>
<dbReference type="Gene3D" id="3.90.550.10">
    <property type="entry name" value="Spore Coat Polysaccharide Biosynthesis Protein SpsA, Chain A"/>
    <property type="match status" value="1"/>
</dbReference>
<dbReference type="SUPFAM" id="SSF53448">
    <property type="entry name" value="Nucleotide-diphospho-sugar transferases"/>
    <property type="match status" value="1"/>
</dbReference>
<dbReference type="InterPro" id="IPR027791">
    <property type="entry name" value="Galactosyl_T_C"/>
</dbReference>
<evidence type="ECO:0000259" key="4">
    <source>
        <dbReference type="Pfam" id="PF00535"/>
    </source>
</evidence>
<dbReference type="Pfam" id="PF00535">
    <property type="entry name" value="Glycos_transf_2"/>
    <property type="match status" value="1"/>
</dbReference>
<dbReference type="GO" id="GO:0005794">
    <property type="term" value="C:Golgi apparatus"/>
    <property type="evidence" value="ECO:0007669"/>
    <property type="project" value="TreeGrafter"/>
</dbReference>
<dbReference type="EMBL" id="CAXLJL010000600">
    <property type="protein sequence ID" value="CAL5139360.1"/>
    <property type="molecule type" value="Genomic_DNA"/>
</dbReference>
<dbReference type="PANTHER" id="PTHR11675">
    <property type="entry name" value="N-ACETYLGALACTOSAMINYLTRANSFERASE"/>
    <property type="match status" value="1"/>
</dbReference>
<accession>A0AAV2TRF9</accession>
<dbReference type="GO" id="GO:0004653">
    <property type="term" value="F:polypeptide N-acetylgalactosaminyltransferase activity"/>
    <property type="evidence" value="ECO:0007669"/>
    <property type="project" value="TreeGrafter"/>
</dbReference>
<feature type="domain" description="Glycosyltransferase 2-like" evidence="4">
    <location>
        <begin position="80"/>
        <end position="183"/>
    </location>
</feature>
<dbReference type="InterPro" id="IPR029044">
    <property type="entry name" value="Nucleotide-diphossugar_trans"/>
</dbReference>
<feature type="domain" description="Galactosyltransferase C-terminal" evidence="5">
    <location>
        <begin position="266"/>
        <end position="329"/>
    </location>
</feature>
<protein>
    <recommendedName>
        <fullName evidence="8">Glycosyltransferase 2-like domain-containing protein</fullName>
    </recommendedName>
</protein>
<dbReference type="GO" id="GO:0006493">
    <property type="term" value="P:protein O-linked glycosylation"/>
    <property type="evidence" value="ECO:0007669"/>
    <property type="project" value="TreeGrafter"/>
</dbReference>
<keyword evidence="3" id="KW-0732">Signal</keyword>
<organism evidence="6 7">
    <name type="scientific">Calicophoron daubneyi</name>
    <name type="common">Rumen fluke</name>
    <name type="synonym">Paramphistomum daubneyi</name>
    <dbReference type="NCBI Taxonomy" id="300641"/>
    <lineage>
        <taxon>Eukaryota</taxon>
        <taxon>Metazoa</taxon>
        <taxon>Spiralia</taxon>
        <taxon>Lophotrochozoa</taxon>
        <taxon>Platyhelminthes</taxon>
        <taxon>Trematoda</taxon>
        <taxon>Digenea</taxon>
        <taxon>Plagiorchiida</taxon>
        <taxon>Pronocephalata</taxon>
        <taxon>Paramphistomoidea</taxon>
        <taxon>Paramphistomidae</taxon>
        <taxon>Calicophoron</taxon>
    </lineage>
</organism>
<keyword evidence="2" id="KW-1015">Disulfide bond</keyword>
<proteinExistence type="predicted"/>
<dbReference type="AlphaFoldDB" id="A0AAV2TRF9"/>